<dbReference type="Gene3D" id="3.10.10.10">
    <property type="entry name" value="HIV Type 1 Reverse Transcriptase, subunit A, domain 1"/>
    <property type="match status" value="1"/>
</dbReference>
<evidence type="ECO:0000259" key="13">
    <source>
        <dbReference type="PROSITE" id="PS50175"/>
    </source>
</evidence>
<dbReference type="SUPFAM" id="SSF50630">
    <property type="entry name" value="Acid proteases"/>
    <property type="match status" value="1"/>
</dbReference>
<dbReference type="InterPro" id="IPR050951">
    <property type="entry name" value="Retrovirus_Pol_polyprotein"/>
</dbReference>
<dbReference type="Gene3D" id="3.10.20.370">
    <property type="match status" value="1"/>
</dbReference>
<keyword evidence="4" id="KW-0540">Nuclease</keyword>
<keyword evidence="6" id="KW-0378">Hydrolase</keyword>
<keyword evidence="7" id="KW-0695">RNA-directed DNA polymerase</keyword>
<dbReference type="SUPFAM" id="SSF47353">
    <property type="entry name" value="Retrovirus capsid dimerization domain-like"/>
    <property type="match status" value="1"/>
</dbReference>
<name>A0ABQ8MGG4_LABRO</name>
<evidence type="ECO:0000256" key="6">
    <source>
        <dbReference type="ARBA" id="ARBA00022801"/>
    </source>
</evidence>
<dbReference type="Gene3D" id="1.10.340.70">
    <property type="match status" value="1"/>
</dbReference>
<accession>A0ABQ8MGG4</accession>
<dbReference type="CDD" id="cd07936">
    <property type="entry name" value="SCAN"/>
    <property type="match status" value="1"/>
</dbReference>
<dbReference type="Gene3D" id="1.10.4020.10">
    <property type="entry name" value="DNA breaking-rejoining enzymes"/>
    <property type="match status" value="1"/>
</dbReference>
<feature type="region of interest" description="Disordered" evidence="11">
    <location>
        <begin position="569"/>
        <end position="606"/>
    </location>
</feature>
<keyword evidence="2" id="KW-0808">Transferase</keyword>
<dbReference type="InterPro" id="IPR036397">
    <property type="entry name" value="RNaseH_sf"/>
</dbReference>
<feature type="coiled-coil region" evidence="10">
    <location>
        <begin position="1141"/>
        <end position="1172"/>
    </location>
</feature>
<evidence type="ECO:0000313" key="16">
    <source>
        <dbReference type="EMBL" id="KAI2661973.1"/>
    </source>
</evidence>
<dbReference type="CDD" id="cd09274">
    <property type="entry name" value="RNase_HI_RT_Ty3"/>
    <property type="match status" value="1"/>
</dbReference>
<keyword evidence="17" id="KW-1185">Reference proteome</keyword>
<feature type="region of interest" description="Disordered" evidence="11">
    <location>
        <begin position="201"/>
        <end position="233"/>
    </location>
</feature>
<evidence type="ECO:0000313" key="17">
    <source>
        <dbReference type="Proteomes" id="UP000830375"/>
    </source>
</evidence>
<feature type="domain" description="CCHC-type" evidence="12">
    <location>
        <begin position="614"/>
        <end position="628"/>
    </location>
</feature>
<evidence type="ECO:0000256" key="1">
    <source>
        <dbReference type="ARBA" id="ARBA00012493"/>
    </source>
</evidence>
<dbReference type="InterPro" id="IPR038269">
    <property type="entry name" value="SCAN_sf"/>
</dbReference>
<keyword evidence="10" id="KW-0175">Coiled coil</keyword>
<dbReference type="PANTHER" id="PTHR37984:SF15">
    <property type="entry name" value="INTEGRASE CATALYTIC DOMAIN-CONTAINING PROTEIN"/>
    <property type="match status" value="1"/>
</dbReference>
<dbReference type="SMART" id="SM00343">
    <property type="entry name" value="ZnF_C2HC"/>
    <property type="match status" value="1"/>
</dbReference>
<feature type="domain" description="SCAN box" evidence="14">
    <location>
        <begin position="487"/>
        <end position="563"/>
    </location>
</feature>
<dbReference type="SUPFAM" id="SSF57756">
    <property type="entry name" value="Retrovirus zinc finger-like domains"/>
    <property type="match status" value="1"/>
</dbReference>
<evidence type="ECO:0000256" key="5">
    <source>
        <dbReference type="ARBA" id="ARBA00022759"/>
    </source>
</evidence>
<comment type="caution">
    <text evidence="16">The sequence shown here is derived from an EMBL/GenBank/DDBJ whole genome shotgun (WGS) entry which is preliminary data.</text>
</comment>
<feature type="region of interest" description="Disordered" evidence="11">
    <location>
        <begin position="255"/>
        <end position="324"/>
    </location>
</feature>
<dbReference type="InterPro" id="IPR043128">
    <property type="entry name" value="Rev_trsase/Diguanyl_cyclase"/>
</dbReference>
<evidence type="ECO:0000256" key="2">
    <source>
        <dbReference type="ARBA" id="ARBA00022679"/>
    </source>
</evidence>
<dbReference type="InterPro" id="IPR041588">
    <property type="entry name" value="Integrase_H2C2"/>
</dbReference>
<dbReference type="SUPFAM" id="SSF53098">
    <property type="entry name" value="Ribonuclease H-like"/>
    <property type="match status" value="1"/>
</dbReference>
<proteinExistence type="predicted"/>
<dbReference type="InterPro" id="IPR001878">
    <property type="entry name" value="Znf_CCHC"/>
</dbReference>
<dbReference type="InterPro" id="IPR001584">
    <property type="entry name" value="Integrase_cat-core"/>
</dbReference>
<keyword evidence="9" id="KW-0479">Metal-binding</keyword>
<keyword evidence="3" id="KW-0548">Nucleotidyltransferase</keyword>
<evidence type="ECO:0000259" key="12">
    <source>
        <dbReference type="PROSITE" id="PS50158"/>
    </source>
</evidence>
<evidence type="ECO:0000256" key="10">
    <source>
        <dbReference type="SAM" id="Coils"/>
    </source>
</evidence>
<dbReference type="PROSITE" id="PS50994">
    <property type="entry name" value="INTEGRASE"/>
    <property type="match status" value="1"/>
</dbReference>
<dbReference type="PANTHER" id="PTHR37984">
    <property type="entry name" value="PROTEIN CBG26694"/>
    <property type="match status" value="1"/>
</dbReference>
<dbReference type="EC" id="2.7.7.49" evidence="1"/>
<evidence type="ECO:0000256" key="3">
    <source>
        <dbReference type="ARBA" id="ARBA00022695"/>
    </source>
</evidence>
<dbReference type="InterPro" id="IPR043502">
    <property type="entry name" value="DNA/RNA_pol_sf"/>
</dbReference>
<dbReference type="InterPro" id="IPR041373">
    <property type="entry name" value="RT_RNaseH"/>
</dbReference>
<dbReference type="Gene3D" id="3.30.70.270">
    <property type="match status" value="2"/>
</dbReference>
<feature type="compositionally biased region" description="Basic residues" evidence="11">
    <location>
        <begin position="262"/>
        <end position="271"/>
    </location>
</feature>
<feature type="region of interest" description="Disordered" evidence="11">
    <location>
        <begin position="393"/>
        <end position="413"/>
    </location>
</feature>
<feature type="region of interest" description="Disordered" evidence="11">
    <location>
        <begin position="784"/>
        <end position="803"/>
    </location>
</feature>
<dbReference type="PROSITE" id="PS00141">
    <property type="entry name" value="ASP_PROTEASE"/>
    <property type="match status" value="1"/>
</dbReference>
<dbReference type="PROSITE" id="PS50175">
    <property type="entry name" value="ASP_PROT_RETROV"/>
    <property type="match status" value="1"/>
</dbReference>
<dbReference type="EMBL" id="JACTAM010000008">
    <property type="protein sequence ID" value="KAI2661973.1"/>
    <property type="molecule type" value="Genomic_DNA"/>
</dbReference>
<dbReference type="Pfam" id="PF13650">
    <property type="entry name" value="Asp_protease_2"/>
    <property type="match status" value="1"/>
</dbReference>
<dbReference type="SUPFAM" id="SSF56672">
    <property type="entry name" value="DNA/RNA polymerases"/>
    <property type="match status" value="1"/>
</dbReference>
<dbReference type="Proteomes" id="UP000830375">
    <property type="component" value="Unassembled WGS sequence"/>
</dbReference>
<dbReference type="Pfam" id="PF00665">
    <property type="entry name" value="rve"/>
    <property type="match status" value="1"/>
</dbReference>
<feature type="domain" description="Peptidase A2" evidence="13">
    <location>
        <begin position="667"/>
        <end position="740"/>
    </location>
</feature>
<evidence type="ECO:0000256" key="7">
    <source>
        <dbReference type="ARBA" id="ARBA00022918"/>
    </source>
</evidence>
<dbReference type="Pfam" id="PF17917">
    <property type="entry name" value="RT_RNaseH"/>
    <property type="match status" value="1"/>
</dbReference>
<keyword evidence="5" id="KW-0255">Endonuclease</keyword>
<keyword evidence="9" id="KW-0863">Zinc-finger</keyword>
<dbReference type="CDD" id="cd01647">
    <property type="entry name" value="RT_LTR"/>
    <property type="match status" value="1"/>
</dbReference>
<organism evidence="16 17">
    <name type="scientific">Labeo rohita</name>
    <name type="common">Indian major carp</name>
    <name type="synonym">Cyprinus rohita</name>
    <dbReference type="NCBI Taxonomy" id="84645"/>
    <lineage>
        <taxon>Eukaryota</taxon>
        <taxon>Metazoa</taxon>
        <taxon>Chordata</taxon>
        <taxon>Craniata</taxon>
        <taxon>Vertebrata</taxon>
        <taxon>Euteleostomi</taxon>
        <taxon>Actinopterygii</taxon>
        <taxon>Neopterygii</taxon>
        <taxon>Teleostei</taxon>
        <taxon>Ostariophysi</taxon>
        <taxon>Cypriniformes</taxon>
        <taxon>Cyprinidae</taxon>
        <taxon>Labeoninae</taxon>
        <taxon>Labeonini</taxon>
        <taxon>Labeo</taxon>
    </lineage>
</organism>
<evidence type="ECO:0000256" key="11">
    <source>
        <dbReference type="SAM" id="MobiDB-lite"/>
    </source>
</evidence>
<keyword evidence="9" id="KW-0862">Zinc</keyword>
<dbReference type="PROSITE" id="PS50158">
    <property type="entry name" value="ZF_CCHC"/>
    <property type="match status" value="1"/>
</dbReference>
<reference evidence="16 17" key="1">
    <citation type="submission" date="2022-01" db="EMBL/GenBank/DDBJ databases">
        <title>A high-quality chromosome-level genome assembly of rohu carp, Labeo rohita.</title>
        <authorList>
            <person name="Arick M.A. II"/>
            <person name="Hsu C.-Y."/>
            <person name="Magbanua Z."/>
            <person name="Pechanova O."/>
            <person name="Grover C."/>
            <person name="Miller E."/>
            <person name="Thrash A."/>
            <person name="Ezzel L."/>
            <person name="Alam S."/>
            <person name="Benzie J."/>
            <person name="Hamilton M."/>
            <person name="Karsi A."/>
            <person name="Lawrence M.L."/>
            <person name="Peterson D.G."/>
        </authorList>
    </citation>
    <scope>NUCLEOTIDE SEQUENCE [LARGE SCALE GENOMIC DNA]</scope>
    <source>
        <strain evidence="17">BAU-BD-2019</strain>
        <tissue evidence="16">Blood</tissue>
    </source>
</reference>
<dbReference type="Pfam" id="PF02023">
    <property type="entry name" value="SCAN"/>
    <property type="match status" value="1"/>
</dbReference>
<sequence length="1673" mass="188517">MIIAQVWLKLATIKGHSKMCSFTVLGGSVSGVTTICLAQCNTSPSHRVDQVVDCGLLNVGSLLFNGCAKLLDIGRNRNMLSYTPAHIITPPPSWATRSTTEHLSKVPDATECEHLPTQVSYDDELQSGRDPDEDNKHADELPETVFDSLCRNSLVMQTDCCSSCLGGWSQTILDICGISSGCTRNPDSTWTFSHFSTLPCPQPSGGKHRAGQTERTSGSRLGHHGLGRAGAAQPEAGETIVRAGGLVFITFGGSGGMATRKTAPKGRKPRTGLRSQVKASEEEAAWNSVETTEDEEGATSLPRVSQKSSPPSTKSVTPDATAGEGMISLMRRFLDNQEQREERYLQELRGLRESIVQSICPAETLLDAESVRLELPTPAPKVSTRQRPAYIQDSPNVTAPREPTHWADPKMPSFQQGEDIENYLRRFERLARTWRWPEEEWSYRLVPLLTGQALEAYLAMDEERAEVYTDLKEALLEKINISPETYRQRFRSTTVPAGESPTETYNRLKNLYKRWVRPEEHSKEEIGEAIILEQLLRVLPYDARTWVREHEPRSGLAAAKLAQQYLNAHRSGPRTQQPKGTVRGVSHNSGSERGRVELSDNAQGPKSTTKDLLCFYCQQPGHKAAVCPARKAKLTGFCYVPREGDCDFDSMGESQNVYDVTVNGHELKALLDTGSSLSMVKSCFVNNVNYVNATSVQCVHGDIKQYPRAEVMVEVQKQMYLLNVAVVDNLPADMILGRDLPVLYELLQPTIKDSEHFLATATVDVSCPALTRAQARAGLQPLPDLDSSLLQGGTKGPKKSRRQRRLEKYLGTPASEASVEGLEVNGWKVPGNIAQLQREDDTLKPLFVKAECEKTSNLCNEEYVVVNGVLYVQTNDVMRLIVPSCCRPLVLHLAHTVPWAGHLGQQKTYLRISSRFYWPTLYADVRTHCNTCAICQKTSAVSQRGRAPLQPLPVISAPFRRIAMDIVGPLEKSSAGHRYILVVSDYATRYPEAFPLRSITTPKIIHALVQLFSRVGIPEEILTDQGTNFTSRLMGQLNKQLGITAIRTTPYHPQTDGLVERFNQTLKNMLRKFVADTGRDWDKWLPFVLFAYREVPQASTGFSPFELLYGWQVQGPLDLLKRSWEEKPASKMEEKGIVQYVLEMRDRLERYREQAKENLQEKQQAQKRWYDQHARLRQFQPGQKVLLLLPTSTSKLLAKWQGPYTVVRKMGPVTYEVHHPDKGKTRQTYHVNLLKEWKVPPGKEPETSLLVRKVEVEEEEESEDAKRQPSVVSLTHLEDSKREELQHLLNEFPALFCQRPGWTELAQHTIHLSDPSPSRQHPYRVPERLVEPLKEEIKMMKELGVIEPSTSEWSSPMVIVPKKDGSLRVCIDFRKLNAQSKFDAYPMPRVDDLLEKIGKACYITTLDLCKGYWQFFLLAFTGAPATFQRLMDRVLEGCEDWSAAYLDDVARSKLEAIRRSPQPKTKKEVRSFLGLVGWYRRFVPNFASIAAPLTNLLSKTVTNPVPWTDDCETAFNALKDKMCSSPVLQSPDFSQRFLVQVDTSATGIGAVLAQGSTGEERPVVYLSRKLLPRETRYSAIETEGLAIKWSLDSLRYYLLGREFDLEMDHRALSWIQSMKDHNARVTRWYLALQPYRFKIRHRPGRLNVVADYLSRFPASTRLGEGEGDVIKSH</sequence>
<dbReference type="SMART" id="SM00431">
    <property type="entry name" value="SCAN"/>
    <property type="match status" value="1"/>
</dbReference>
<feature type="domain" description="Integrase catalytic" evidence="15">
    <location>
        <begin position="954"/>
        <end position="1112"/>
    </location>
</feature>
<dbReference type="Gene3D" id="2.40.70.10">
    <property type="entry name" value="Acid Proteases"/>
    <property type="match status" value="1"/>
</dbReference>
<evidence type="ECO:0000256" key="8">
    <source>
        <dbReference type="ARBA" id="ARBA00039658"/>
    </source>
</evidence>
<dbReference type="PROSITE" id="PS50804">
    <property type="entry name" value="SCAN_BOX"/>
    <property type="match status" value="1"/>
</dbReference>
<dbReference type="InterPro" id="IPR036875">
    <property type="entry name" value="Znf_CCHC_sf"/>
</dbReference>
<dbReference type="Pfam" id="PF17921">
    <property type="entry name" value="Integrase_H2C2"/>
    <property type="match status" value="1"/>
</dbReference>
<dbReference type="CDD" id="cd00303">
    <property type="entry name" value="retropepsin_like"/>
    <property type="match status" value="1"/>
</dbReference>
<dbReference type="InterPro" id="IPR021109">
    <property type="entry name" value="Peptidase_aspartic_dom_sf"/>
</dbReference>
<evidence type="ECO:0000256" key="9">
    <source>
        <dbReference type="PROSITE-ProRule" id="PRU00047"/>
    </source>
</evidence>
<dbReference type="InterPro" id="IPR001995">
    <property type="entry name" value="Peptidase_A2_cat"/>
</dbReference>
<dbReference type="Gene3D" id="3.30.420.10">
    <property type="entry name" value="Ribonuclease H-like superfamily/Ribonuclease H"/>
    <property type="match status" value="1"/>
</dbReference>
<dbReference type="InterPro" id="IPR003309">
    <property type="entry name" value="SCAN_dom"/>
</dbReference>
<protein>
    <recommendedName>
        <fullName evidence="8">Gypsy retrotransposon integrase-like protein 1</fullName>
        <ecNumber evidence="1">2.7.7.49</ecNumber>
    </recommendedName>
</protein>
<gene>
    <name evidence="16" type="ORF">H4Q32_007691</name>
</gene>
<dbReference type="InterPro" id="IPR054465">
    <property type="entry name" value="Integrase_p58-like_C"/>
</dbReference>
<dbReference type="InterPro" id="IPR012337">
    <property type="entry name" value="RNaseH-like_sf"/>
</dbReference>
<feature type="compositionally biased region" description="Low complexity" evidence="11">
    <location>
        <begin position="304"/>
        <end position="317"/>
    </location>
</feature>
<evidence type="ECO:0000259" key="14">
    <source>
        <dbReference type="PROSITE" id="PS50804"/>
    </source>
</evidence>
<dbReference type="InterPro" id="IPR001969">
    <property type="entry name" value="Aspartic_peptidase_AS"/>
</dbReference>
<evidence type="ECO:0000259" key="15">
    <source>
        <dbReference type="PROSITE" id="PS50994"/>
    </source>
</evidence>
<evidence type="ECO:0000256" key="4">
    <source>
        <dbReference type="ARBA" id="ARBA00022722"/>
    </source>
</evidence>
<dbReference type="Pfam" id="PF22938">
    <property type="entry name" value="Integrase_p58_C"/>
    <property type="match status" value="1"/>
</dbReference>